<dbReference type="Pfam" id="PF18323">
    <property type="entry name" value="CSN5_C"/>
    <property type="match status" value="1"/>
</dbReference>
<comment type="caution">
    <text evidence="3">The sequence shown here is derived from an EMBL/GenBank/DDBJ whole genome shotgun (WGS) entry which is preliminary data.</text>
</comment>
<proteinExistence type="predicted"/>
<feature type="non-terminal residue" evidence="3">
    <location>
        <position position="106"/>
    </location>
</feature>
<gene>
    <name evidence="3" type="ORF">RFULGI_LOCUS18469</name>
</gene>
<reference evidence="3" key="1">
    <citation type="submission" date="2021-06" db="EMBL/GenBank/DDBJ databases">
        <authorList>
            <person name="Kallberg Y."/>
            <person name="Tangrot J."/>
            <person name="Rosling A."/>
        </authorList>
    </citation>
    <scope>NUCLEOTIDE SEQUENCE</scope>
    <source>
        <strain evidence="3">IN212</strain>
    </source>
</reference>
<evidence type="ECO:0000256" key="1">
    <source>
        <dbReference type="SAM" id="MobiDB-lite"/>
    </source>
</evidence>
<evidence type="ECO:0000313" key="3">
    <source>
        <dbReference type="EMBL" id="CAG8808277.1"/>
    </source>
</evidence>
<accession>A0A9N9P6D7</accession>
<dbReference type="EMBL" id="CAJVPZ010081147">
    <property type="protein sequence ID" value="CAG8808277.1"/>
    <property type="molecule type" value="Genomic_DNA"/>
</dbReference>
<keyword evidence="4" id="KW-1185">Reference proteome</keyword>
<feature type="non-terminal residue" evidence="3">
    <location>
        <position position="1"/>
    </location>
</feature>
<feature type="compositionally biased region" description="Low complexity" evidence="1">
    <location>
        <begin position="71"/>
        <end position="92"/>
    </location>
</feature>
<feature type="domain" description="Cop9 signalosome subunit 5 C-terminal" evidence="2">
    <location>
        <begin position="32"/>
        <end position="69"/>
    </location>
</feature>
<organism evidence="3 4">
    <name type="scientific">Racocetra fulgida</name>
    <dbReference type="NCBI Taxonomy" id="60492"/>
    <lineage>
        <taxon>Eukaryota</taxon>
        <taxon>Fungi</taxon>
        <taxon>Fungi incertae sedis</taxon>
        <taxon>Mucoromycota</taxon>
        <taxon>Glomeromycotina</taxon>
        <taxon>Glomeromycetes</taxon>
        <taxon>Diversisporales</taxon>
        <taxon>Gigasporaceae</taxon>
        <taxon>Racocetra</taxon>
    </lineage>
</organism>
<dbReference type="OrthoDB" id="605656at2759"/>
<protein>
    <submittedName>
        <fullName evidence="3">10421_t:CDS:1</fullName>
    </submittedName>
</protein>
<dbReference type="AlphaFoldDB" id="A0A9N9P6D7"/>
<dbReference type="InterPro" id="IPR040961">
    <property type="entry name" value="CSN5_C"/>
</dbReference>
<evidence type="ECO:0000259" key="2">
    <source>
        <dbReference type="Pfam" id="PF18323"/>
    </source>
</evidence>
<feature type="region of interest" description="Disordered" evidence="1">
    <location>
        <begin position="53"/>
        <end position="106"/>
    </location>
</feature>
<evidence type="ECO:0000313" key="4">
    <source>
        <dbReference type="Proteomes" id="UP000789396"/>
    </source>
</evidence>
<feature type="compositionally biased region" description="Basic and acidic residues" evidence="1">
    <location>
        <begin position="96"/>
        <end position="106"/>
    </location>
</feature>
<dbReference type="Proteomes" id="UP000789396">
    <property type="component" value="Unassembled WGS sequence"/>
</dbReference>
<sequence length="106" mass="11135">GYKTPDDGPSEYQTIPLSKIEDFGVHCKQYVVNRDYSAEQIADLAEKLDQAETQLQQSGRVSSFPGGMGGSRSSVTSSQSVGGSSAGGATATAPPPEKKRVEESPL</sequence>
<name>A0A9N9P6D7_9GLOM</name>